<evidence type="ECO:0000313" key="9">
    <source>
        <dbReference type="EMBL" id="MBE0381639.1"/>
    </source>
</evidence>
<comment type="catalytic activity">
    <reaction evidence="2">
        <text>Hydrolysis of terminal, non-reducing branched (1-&gt;3)-alpha-D-galactosidic residues, producing free D-galactose.</text>
        <dbReference type="EC" id="3.2.1.n1"/>
    </reaction>
</comment>
<dbReference type="Gene3D" id="2.160.20.10">
    <property type="entry name" value="Single-stranded right-handed beta-helix, Pectin lyase-like"/>
    <property type="match status" value="3"/>
</dbReference>
<dbReference type="EMBL" id="AQGW01000016">
    <property type="protein sequence ID" value="MBE0381639.1"/>
    <property type="molecule type" value="Genomic_DNA"/>
</dbReference>
<keyword evidence="6" id="KW-0732">Signal</keyword>
<dbReference type="Proteomes" id="UP000615003">
    <property type="component" value="Unassembled WGS sequence"/>
</dbReference>
<evidence type="ECO:0000256" key="3">
    <source>
        <dbReference type="ARBA" id="ARBA00022737"/>
    </source>
</evidence>
<keyword evidence="10" id="KW-0614">Plasmid</keyword>
<dbReference type="GO" id="GO:0004557">
    <property type="term" value="F:alpha-galactosidase activity"/>
    <property type="evidence" value="ECO:0007669"/>
    <property type="project" value="UniProtKB-EC"/>
</dbReference>
<evidence type="ECO:0000256" key="2">
    <source>
        <dbReference type="ARBA" id="ARBA00001271"/>
    </source>
</evidence>
<dbReference type="InterPro" id="IPR039448">
    <property type="entry name" value="Beta_helix"/>
</dbReference>
<evidence type="ECO:0000313" key="12">
    <source>
        <dbReference type="Proteomes" id="UP000615003"/>
    </source>
</evidence>
<name>A0A2K4XG09_PSEVC</name>
<evidence type="ECO:0000256" key="6">
    <source>
        <dbReference type="SAM" id="SignalP"/>
    </source>
</evidence>
<evidence type="ECO:0000259" key="8">
    <source>
        <dbReference type="Pfam" id="PF23764"/>
    </source>
</evidence>
<dbReference type="Pfam" id="PF13229">
    <property type="entry name" value="Beta_helix"/>
    <property type="match status" value="1"/>
</dbReference>
<dbReference type="AlphaFoldDB" id="A0A2K4XG09"/>
<evidence type="ECO:0000313" key="10">
    <source>
        <dbReference type="EMBL" id="SOU43263.1"/>
    </source>
</evidence>
<dbReference type="SMART" id="SM00710">
    <property type="entry name" value="PbH1"/>
    <property type="match status" value="6"/>
</dbReference>
<keyword evidence="12" id="KW-1185">Reference proteome</keyword>
<reference evidence="10 11" key="2">
    <citation type="submission" date="2017-11" db="EMBL/GenBank/DDBJ databases">
        <authorList>
            <person name="Han C.G."/>
        </authorList>
    </citation>
    <scope>NUCLEOTIDE SEQUENCE [LARGE SCALE GENOMIC DNA]</scope>
    <source>
        <strain evidence="11">ATCC 43555</strain>
        <strain evidence="10">ATCC43555</strain>
        <plasmid evidence="11">Plasmid pcar9p</plasmid>
    </source>
</reference>
<gene>
    <name evidence="10" type="ORF">PCAR9_P0069</name>
    <name evidence="9" type="ORF">PCARR_a3435</name>
</gene>
<keyword evidence="3" id="KW-0677">Repeat</keyword>
<feature type="chain" id="PRO_5014328196" evidence="6">
    <location>
        <begin position="24"/>
        <end position="619"/>
    </location>
</feature>
<dbReference type="InterPro" id="IPR006626">
    <property type="entry name" value="PbH1"/>
</dbReference>
<dbReference type="Proteomes" id="UP000238288">
    <property type="component" value="Plasmid PCAR9p"/>
</dbReference>
<accession>A0A2K4XG09</accession>
<dbReference type="EMBL" id="LT965930">
    <property type="protein sequence ID" value="SOU43263.1"/>
    <property type="molecule type" value="Genomic_DNA"/>
</dbReference>
<evidence type="ECO:0000256" key="1">
    <source>
        <dbReference type="ARBA" id="ARBA00001255"/>
    </source>
</evidence>
<sequence length="619" mass="69802">MFISVVKFTLILSLFLFSLCTIANDKVIDVSDFGAIKDTGSDSTHSLYKALQEAKKIGATKITFPKGRYDFYEERAADRLMYISNNDPGIKRITFPLSSFNNLEIDGNNSTFIFHGGLVPFILDESSHIVLRNFSIDFSRAFHSEALIAGAGKGYLDLKFTDQFPYKINEAGILKFQSQLFQASGIKNKDRLKRKQISQDEYKYEYKRVLEFNFALREPEYMAQDIFTGNALRAEKLNGGDVVRIFHPNLKAKVGNILVFQAKHRDYPGVVISDSNNVELHNITIHHAGGMGVIAQRSHNITIKDSKVSPSKGRIVSTTADATHFVNCTGKIKLIDNLFESQKDDATNIHGIYAAIDKIIDDKTVEIKLQHPQQFGFDFIAPEDELELVHGPSLITYGSALVAKSTRVSNEVTRIEFVKPFDSRLQKGDSVAEVRDYAHVIIKGNTIRKNRARGMLLNSRGKTLVENNYFHTSGSAILFEGDANFWFEQGGVRNITIKNNIFENSFYSQWGQGVIAVDAGIDEQFKETSRYNKNIVIKGNTFKVFDKAPILNLFSVSNLVFENNIIEKTTEYPERKKYDSLFLINNSDNITISINNILQGFSESKSQLLSPTTYKRAKN</sequence>
<evidence type="ECO:0000256" key="4">
    <source>
        <dbReference type="ARBA" id="ARBA00022801"/>
    </source>
</evidence>
<dbReference type="SUPFAM" id="SSF51126">
    <property type="entry name" value="Pectin lyase-like"/>
    <property type="match status" value="1"/>
</dbReference>
<keyword evidence="5 10" id="KW-0326">Glycosidase</keyword>
<protein>
    <submittedName>
        <fullName evidence="10">Alpha-1,3-galactosidase, family GH110</fullName>
        <ecNumber evidence="10">3.2.1.-</ecNumber>
    </submittedName>
</protein>
<reference evidence="9 12" key="1">
    <citation type="submission" date="2015-06" db="EMBL/GenBank/DDBJ databases">
        <title>Genome sequence of Pseudoalteromonas carrageenovora.</title>
        <authorList>
            <person name="Xie B.-B."/>
            <person name="Rong J.-C."/>
            <person name="Qin Q.-L."/>
            <person name="Zhang Y.-Z."/>
        </authorList>
    </citation>
    <scope>NUCLEOTIDE SEQUENCE [LARGE SCALE GENOMIC DNA]</scope>
    <source>
        <strain evidence="9 12">IAM 12662</strain>
    </source>
</reference>
<geneLocation type="plasmid" evidence="10">
    <name>PCAR9p</name>
</geneLocation>
<dbReference type="Pfam" id="PF23764">
    <property type="entry name" value="Beta-barrel_GLAA-B_II"/>
    <property type="match status" value="1"/>
</dbReference>
<dbReference type="RefSeq" id="WP_104644242.1">
    <property type="nucleotide sequence ID" value="NZ_AQGW01000016.1"/>
</dbReference>
<keyword evidence="4 10" id="KW-0378">Hydrolase</keyword>
<feature type="signal peptide" evidence="6">
    <location>
        <begin position="1"/>
        <end position="23"/>
    </location>
</feature>
<comment type="catalytic activity">
    <reaction evidence="1">
        <text>Hydrolysis of terminal, non-reducing alpha-D-galactose residues in alpha-D-galactosides, including galactose oligosaccharides, galactomannans and galactolipids.</text>
        <dbReference type="EC" id="3.2.1.22"/>
    </reaction>
</comment>
<feature type="domain" description="Right handed beta helix" evidence="7">
    <location>
        <begin position="438"/>
        <end position="597"/>
    </location>
</feature>
<dbReference type="InterPro" id="IPR011050">
    <property type="entry name" value="Pectin_lyase_fold/virulence"/>
</dbReference>
<dbReference type="InterPro" id="IPR056441">
    <property type="entry name" value="Beta-barrel_GLAA-B_II"/>
</dbReference>
<dbReference type="EC" id="3.2.1.-" evidence="10"/>
<proteinExistence type="predicted"/>
<organism evidence="10 11">
    <name type="scientific">Pseudoalteromonas carrageenovora IAM 12662</name>
    <dbReference type="NCBI Taxonomy" id="1314868"/>
    <lineage>
        <taxon>Bacteria</taxon>
        <taxon>Pseudomonadati</taxon>
        <taxon>Pseudomonadota</taxon>
        <taxon>Gammaproteobacteria</taxon>
        <taxon>Alteromonadales</taxon>
        <taxon>Pseudoalteromonadaceae</taxon>
        <taxon>Pseudoalteromonas</taxon>
    </lineage>
</organism>
<dbReference type="OrthoDB" id="9807299at2"/>
<evidence type="ECO:0000313" key="11">
    <source>
        <dbReference type="Proteomes" id="UP000238288"/>
    </source>
</evidence>
<dbReference type="InterPro" id="IPR012334">
    <property type="entry name" value="Pectin_lyas_fold"/>
</dbReference>
<geneLocation type="plasmid" evidence="11">
    <name>pcar9p</name>
</geneLocation>
<evidence type="ECO:0000259" key="7">
    <source>
        <dbReference type="Pfam" id="PF13229"/>
    </source>
</evidence>
<feature type="domain" description="GLAA-B beta-barrel" evidence="8">
    <location>
        <begin position="364"/>
        <end position="431"/>
    </location>
</feature>
<evidence type="ECO:0000256" key="5">
    <source>
        <dbReference type="ARBA" id="ARBA00023295"/>
    </source>
</evidence>
<dbReference type="GeneID" id="93665956"/>